<reference evidence="1" key="2">
    <citation type="journal article" date="2015" name="Data Brief">
        <title>Shoot transcriptome of the giant reed, Arundo donax.</title>
        <authorList>
            <person name="Barrero R.A."/>
            <person name="Guerrero F.D."/>
            <person name="Moolhuijzen P."/>
            <person name="Goolsby J.A."/>
            <person name="Tidwell J."/>
            <person name="Bellgard S.E."/>
            <person name="Bellgard M.I."/>
        </authorList>
    </citation>
    <scope>NUCLEOTIDE SEQUENCE</scope>
    <source>
        <tissue evidence="1">Shoot tissue taken approximately 20 cm above the soil surface</tissue>
    </source>
</reference>
<evidence type="ECO:0000313" key="1">
    <source>
        <dbReference type="EMBL" id="JAE25841.1"/>
    </source>
</evidence>
<protein>
    <submittedName>
        <fullName evidence="1">Uncharacterized protein</fullName>
    </submittedName>
</protein>
<sequence>MASRVATSLISSEIDVNCDFSRKRH</sequence>
<accession>A0A0A9GTF5</accession>
<name>A0A0A9GTF5_ARUDO</name>
<dbReference type="AlphaFoldDB" id="A0A0A9GTF5"/>
<proteinExistence type="predicted"/>
<dbReference type="EMBL" id="GBRH01172055">
    <property type="protein sequence ID" value="JAE25841.1"/>
    <property type="molecule type" value="Transcribed_RNA"/>
</dbReference>
<organism evidence="1">
    <name type="scientific">Arundo donax</name>
    <name type="common">Giant reed</name>
    <name type="synonym">Donax arundinaceus</name>
    <dbReference type="NCBI Taxonomy" id="35708"/>
    <lineage>
        <taxon>Eukaryota</taxon>
        <taxon>Viridiplantae</taxon>
        <taxon>Streptophyta</taxon>
        <taxon>Embryophyta</taxon>
        <taxon>Tracheophyta</taxon>
        <taxon>Spermatophyta</taxon>
        <taxon>Magnoliopsida</taxon>
        <taxon>Liliopsida</taxon>
        <taxon>Poales</taxon>
        <taxon>Poaceae</taxon>
        <taxon>PACMAD clade</taxon>
        <taxon>Arundinoideae</taxon>
        <taxon>Arundineae</taxon>
        <taxon>Arundo</taxon>
    </lineage>
</organism>
<reference evidence="1" key="1">
    <citation type="submission" date="2014-09" db="EMBL/GenBank/DDBJ databases">
        <authorList>
            <person name="Magalhaes I.L.F."/>
            <person name="Oliveira U."/>
            <person name="Santos F.R."/>
            <person name="Vidigal T.H.D.A."/>
            <person name="Brescovit A.D."/>
            <person name="Santos A.J."/>
        </authorList>
    </citation>
    <scope>NUCLEOTIDE SEQUENCE</scope>
    <source>
        <tissue evidence="1">Shoot tissue taken approximately 20 cm above the soil surface</tissue>
    </source>
</reference>